<gene>
    <name evidence="10" type="ORF">FLL46_15195</name>
</gene>
<evidence type="ECO:0000256" key="6">
    <source>
        <dbReference type="PROSITE-ProRule" id="PRU00169"/>
    </source>
</evidence>
<sequence>MVVLLVEDDHSLAELVIEYLEDESFECDHAFNGNHAIELILNNTYDVIILDINLPGANGLEVCETMRKAGLNTPCIMLTARNTLDDKVTGLNLGADDYLVKPFAMAELVARINALTKRNRHSDSLKIADLEIYLPEHYAKRGEHKIQPSPDEWKVLTYLASKSPQVVSRTELENILWPAGAPSTDALKMVIYRLRKMVDPKPLTPLIQTIRGVGVALKE</sequence>
<evidence type="ECO:0000256" key="7">
    <source>
        <dbReference type="PROSITE-ProRule" id="PRU01091"/>
    </source>
</evidence>
<organism evidence="10 11">
    <name type="scientific">Aliikangiella coralliicola</name>
    <dbReference type="NCBI Taxonomy" id="2592383"/>
    <lineage>
        <taxon>Bacteria</taxon>
        <taxon>Pseudomonadati</taxon>
        <taxon>Pseudomonadota</taxon>
        <taxon>Gammaproteobacteria</taxon>
        <taxon>Oceanospirillales</taxon>
        <taxon>Pleioneaceae</taxon>
        <taxon>Aliikangiella</taxon>
    </lineage>
</organism>
<dbReference type="OrthoDB" id="9802426at2"/>
<dbReference type="Gene3D" id="1.10.10.10">
    <property type="entry name" value="Winged helix-like DNA-binding domain superfamily/Winged helix DNA-binding domain"/>
    <property type="match status" value="1"/>
</dbReference>
<dbReference type="InterPro" id="IPR039420">
    <property type="entry name" value="WalR-like"/>
</dbReference>
<dbReference type="Pfam" id="PF00486">
    <property type="entry name" value="Trans_reg_C"/>
    <property type="match status" value="1"/>
</dbReference>
<dbReference type="Pfam" id="PF00072">
    <property type="entry name" value="Response_reg"/>
    <property type="match status" value="1"/>
</dbReference>
<evidence type="ECO:0000313" key="11">
    <source>
        <dbReference type="Proteomes" id="UP000315439"/>
    </source>
</evidence>
<dbReference type="GO" id="GO:0032993">
    <property type="term" value="C:protein-DNA complex"/>
    <property type="evidence" value="ECO:0007669"/>
    <property type="project" value="TreeGrafter"/>
</dbReference>
<dbReference type="AlphaFoldDB" id="A0A545UCF2"/>
<keyword evidence="3" id="KW-0805">Transcription regulation</keyword>
<dbReference type="RefSeq" id="WP_142932175.1">
    <property type="nucleotide sequence ID" value="NZ_ML660165.1"/>
</dbReference>
<keyword evidence="4 7" id="KW-0238">DNA-binding</keyword>
<dbReference type="SMART" id="SM00862">
    <property type="entry name" value="Trans_reg_C"/>
    <property type="match status" value="1"/>
</dbReference>
<dbReference type="InterPro" id="IPR036388">
    <property type="entry name" value="WH-like_DNA-bd_sf"/>
</dbReference>
<dbReference type="Gene3D" id="3.40.50.2300">
    <property type="match status" value="1"/>
</dbReference>
<keyword evidence="1 6" id="KW-0597">Phosphoprotein</keyword>
<dbReference type="SUPFAM" id="SSF52172">
    <property type="entry name" value="CheY-like"/>
    <property type="match status" value="1"/>
</dbReference>
<reference evidence="10 11" key="1">
    <citation type="submission" date="2019-07" db="EMBL/GenBank/DDBJ databases">
        <title>Draft genome for Aliikangiella sp. M105.</title>
        <authorList>
            <person name="Wang G."/>
        </authorList>
    </citation>
    <scope>NUCLEOTIDE SEQUENCE [LARGE SCALE GENOMIC DNA]</scope>
    <source>
        <strain evidence="10 11">M105</strain>
    </source>
</reference>
<dbReference type="EMBL" id="VIKS01000009">
    <property type="protein sequence ID" value="TQV87148.1"/>
    <property type="molecule type" value="Genomic_DNA"/>
</dbReference>
<proteinExistence type="predicted"/>
<evidence type="ECO:0000256" key="3">
    <source>
        <dbReference type="ARBA" id="ARBA00023015"/>
    </source>
</evidence>
<dbReference type="PROSITE" id="PS50110">
    <property type="entry name" value="RESPONSE_REGULATORY"/>
    <property type="match status" value="1"/>
</dbReference>
<dbReference type="PANTHER" id="PTHR48111">
    <property type="entry name" value="REGULATOR OF RPOS"/>
    <property type="match status" value="1"/>
</dbReference>
<dbReference type="GO" id="GO:0006355">
    <property type="term" value="P:regulation of DNA-templated transcription"/>
    <property type="evidence" value="ECO:0007669"/>
    <property type="project" value="InterPro"/>
</dbReference>
<feature type="modified residue" description="4-aspartylphosphate" evidence="6">
    <location>
        <position position="51"/>
    </location>
</feature>
<dbReference type="GO" id="GO:0005829">
    <property type="term" value="C:cytosol"/>
    <property type="evidence" value="ECO:0007669"/>
    <property type="project" value="TreeGrafter"/>
</dbReference>
<dbReference type="GO" id="GO:0000156">
    <property type="term" value="F:phosphorelay response regulator activity"/>
    <property type="evidence" value="ECO:0007669"/>
    <property type="project" value="TreeGrafter"/>
</dbReference>
<dbReference type="PROSITE" id="PS51755">
    <property type="entry name" value="OMPR_PHOB"/>
    <property type="match status" value="1"/>
</dbReference>
<comment type="caution">
    <text evidence="10">The sequence shown here is derived from an EMBL/GenBank/DDBJ whole genome shotgun (WGS) entry which is preliminary data.</text>
</comment>
<keyword evidence="11" id="KW-1185">Reference proteome</keyword>
<dbReference type="InterPro" id="IPR016032">
    <property type="entry name" value="Sig_transdc_resp-reg_C-effctor"/>
</dbReference>
<protein>
    <submittedName>
        <fullName evidence="10">Response regulator transcription factor</fullName>
    </submittedName>
</protein>
<dbReference type="InterPro" id="IPR001867">
    <property type="entry name" value="OmpR/PhoB-type_DNA-bd"/>
</dbReference>
<accession>A0A545UCF2</accession>
<evidence type="ECO:0000313" key="10">
    <source>
        <dbReference type="EMBL" id="TQV87148.1"/>
    </source>
</evidence>
<evidence type="ECO:0000256" key="1">
    <source>
        <dbReference type="ARBA" id="ARBA00022553"/>
    </source>
</evidence>
<dbReference type="InterPro" id="IPR011006">
    <property type="entry name" value="CheY-like_superfamily"/>
</dbReference>
<name>A0A545UCF2_9GAMM</name>
<dbReference type="SUPFAM" id="SSF46894">
    <property type="entry name" value="C-terminal effector domain of the bipartite response regulators"/>
    <property type="match status" value="1"/>
</dbReference>
<dbReference type="SMART" id="SM00448">
    <property type="entry name" value="REC"/>
    <property type="match status" value="1"/>
</dbReference>
<evidence type="ECO:0000259" key="8">
    <source>
        <dbReference type="PROSITE" id="PS50110"/>
    </source>
</evidence>
<dbReference type="Gene3D" id="6.10.250.690">
    <property type="match status" value="1"/>
</dbReference>
<feature type="DNA-binding region" description="OmpR/PhoB-type" evidence="7">
    <location>
        <begin position="122"/>
        <end position="219"/>
    </location>
</feature>
<evidence type="ECO:0000256" key="2">
    <source>
        <dbReference type="ARBA" id="ARBA00023012"/>
    </source>
</evidence>
<dbReference type="Proteomes" id="UP000315439">
    <property type="component" value="Unassembled WGS sequence"/>
</dbReference>
<keyword evidence="5" id="KW-0804">Transcription</keyword>
<evidence type="ECO:0000259" key="9">
    <source>
        <dbReference type="PROSITE" id="PS51755"/>
    </source>
</evidence>
<feature type="domain" description="Response regulatory" evidence="8">
    <location>
        <begin position="2"/>
        <end position="116"/>
    </location>
</feature>
<dbReference type="CDD" id="cd00383">
    <property type="entry name" value="trans_reg_C"/>
    <property type="match status" value="1"/>
</dbReference>
<dbReference type="GO" id="GO:0000976">
    <property type="term" value="F:transcription cis-regulatory region binding"/>
    <property type="evidence" value="ECO:0007669"/>
    <property type="project" value="TreeGrafter"/>
</dbReference>
<evidence type="ECO:0000256" key="4">
    <source>
        <dbReference type="ARBA" id="ARBA00023125"/>
    </source>
</evidence>
<dbReference type="FunFam" id="3.40.50.2300:FF:000001">
    <property type="entry name" value="DNA-binding response regulator PhoB"/>
    <property type="match status" value="1"/>
</dbReference>
<feature type="domain" description="OmpR/PhoB-type" evidence="9">
    <location>
        <begin position="122"/>
        <end position="219"/>
    </location>
</feature>
<dbReference type="PANTHER" id="PTHR48111:SF22">
    <property type="entry name" value="REGULATOR OF RPOS"/>
    <property type="match status" value="1"/>
</dbReference>
<dbReference type="InterPro" id="IPR001789">
    <property type="entry name" value="Sig_transdc_resp-reg_receiver"/>
</dbReference>
<evidence type="ECO:0000256" key="5">
    <source>
        <dbReference type="ARBA" id="ARBA00023163"/>
    </source>
</evidence>
<keyword evidence="2" id="KW-0902">Two-component regulatory system</keyword>